<dbReference type="AlphaFoldDB" id="A0A3L8DRV0"/>
<proteinExistence type="predicted"/>
<organism evidence="2 3">
    <name type="scientific">Ooceraea biroi</name>
    <name type="common">Clonal raider ant</name>
    <name type="synonym">Cerapachys biroi</name>
    <dbReference type="NCBI Taxonomy" id="2015173"/>
    <lineage>
        <taxon>Eukaryota</taxon>
        <taxon>Metazoa</taxon>
        <taxon>Ecdysozoa</taxon>
        <taxon>Arthropoda</taxon>
        <taxon>Hexapoda</taxon>
        <taxon>Insecta</taxon>
        <taxon>Pterygota</taxon>
        <taxon>Neoptera</taxon>
        <taxon>Endopterygota</taxon>
        <taxon>Hymenoptera</taxon>
        <taxon>Apocrita</taxon>
        <taxon>Aculeata</taxon>
        <taxon>Formicoidea</taxon>
        <taxon>Formicidae</taxon>
        <taxon>Dorylinae</taxon>
        <taxon>Ooceraea</taxon>
    </lineage>
</organism>
<reference evidence="2 3" key="1">
    <citation type="journal article" date="2018" name="Genome Res.">
        <title>The genomic architecture and molecular evolution of ant odorant receptors.</title>
        <authorList>
            <person name="McKenzie S.K."/>
            <person name="Kronauer D.J.C."/>
        </authorList>
    </citation>
    <scope>NUCLEOTIDE SEQUENCE [LARGE SCALE GENOMIC DNA]</scope>
    <source>
        <strain evidence="2">Clonal line C1</strain>
    </source>
</reference>
<evidence type="ECO:0000256" key="1">
    <source>
        <dbReference type="SAM" id="MobiDB-lite"/>
    </source>
</evidence>
<feature type="region of interest" description="Disordered" evidence="1">
    <location>
        <begin position="1"/>
        <end position="22"/>
    </location>
</feature>
<protein>
    <submittedName>
        <fullName evidence="2">Uncharacterized protein</fullName>
    </submittedName>
</protein>
<evidence type="ECO:0000313" key="3">
    <source>
        <dbReference type="Proteomes" id="UP000279307"/>
    </source>
</evidence>
<dbReference type="EMBL" id="QOIP01000005">
    <property type="protein sequence ID" value="RLU22528.1"/>
    <property type="molecule type" value="Genomic_DNA"/>
</dbReference>
<evidence type="ECO:0000313" key="2">
    <source>
        <dbReference type="EMBL" id="RLU22528.1"/>
    </source>
</evidence>
<name>A0A3L8DRV0_OOCBI</name>
<comment type="caution">
    <text evidence="2">The sequence shown here is derived from an EMBL/GenBank/DDBJ whole genome shotgun (WGS) entry which is preliminary data.</text>
</comment>
<accession>A0A3L8DRV0</accession>
<feature type="compositionally biased region" description="Basic and acidic residues" evidence="1">
    <location>
        <begin position="11"/>
        <end position="22"/>
    </location>
</feature>
<sequence>MLGSRVAESSTRGEGKSRGETIDEQHAVTDCALDLQLDLNMINKLLTINISLDTSKALRGARGTSVRHCGDAREKRESTVALSFFHRDAYRAPAATCQSDRSRACSPANARLECDPAWGHGHVLGEGQRTPPCSTTPPRLTWACIRVCMSQQLARSASRCREIFDARTAIDIDTGNIDFCFSHF</sequence>
<dbReference type="Proteomes" id="UP000279307">
    <property type="component" value="Chromosome 5"/>
</dbReference>
<gene>
    <name evidence="2" type="ORF">DMN91_004806</name>
</gene>